<dbReference type="Proteomes" id="UP000250235">
    <property type="component" value="Unassembled WGS sequence"/>
</dbReference>
<name>A0A2Z7CJ06_9LAMI</name>
<gene>
    <name evidence="2" type="ORF">F511_27691</name>
</gene>
<dbReference type="EMBL" id="KQ995751">
    <property type="protein sequence ID" value="KZV45907.1"/>
    <property type="molecule type" value="Genomic_DNA"/>
</dbReference>
<reference evidence="2 3" key="1">
    <citation type="journal article" date="2015" name="Proc. Natl. Acad. Sci. U.S.A.">
        <title>The resurrection genome of Boea hygrometrica: A blueprint for survival of dehydration.</title>
        <authorList>
            <person name="Xiao L."/>
            <person name="Yang G."/>
            <person name="Zhang L."/>
            <person name="Yang X."/>
            <person name="Zhao S."/>
            <person name="Ji Z."/>
            <person name="Zhou Q."/>
            <person name="Hu M."/>
            <person name="Wang Y."/>
            <person name="Chen M."/>
            <person name="Xu Y."/>
            <person name="Jin H."/>
            <person name="Xiao X."/>
            <person name="Hu G."/>
            <person name="Bao F."/>
            <person name="Hu Y."/>
            <person name="Wan P."/>
            <person name="Li L."/>
            <person name="Deng X."/>
            <person name="Kuang T."/>
            <person name="Xiang C."/>
            <person name="Zhu J.K."/>
            <person name="Oliver M.J."/>
            <person name="He Y."/>
        </authorList>
    </citation>
    <scope>NUCLEOTIDE SEQUENCE [LARGE SCALE GENOMIC DNA]</scope>
    <source>
        <strain evidence="3">cv. XS01</strain>
    </source>
</reference>
<evidence type="ECO:0000256" key="1">
    <source>
        <dbReference type="SAM" id="MobiDB-lite"/>
    </source>
</evidence>
<sequence>MGSISHIGPKTSRAARDRPEPKKIARGSRTHVADRGATAPRLLRNACGHDARPALDQRSSSGRPSSPEAAPSVAHDARLARATPPSTCIATSCAASTFAR</sequence>
<dbReference type="AlphaFoldDB" id="A0A2Z7CJ06"/>
<proteinExistence type="predicted"/>
<evidence type="ECO:0000313" key="3">
    <source>
        <dbReference type="Proteomes" id="UP000250235"/>
    </source>
</evidence>
<accession>A0A2Z7CJ06</accession>
<protein>
    <submittedName>
        <fullName evidence="2">Uncharacterized protein</fullName>
    </submittedName>
</protein>
<feature type="compositionally biased region" description="Basic and acidic residues" evidence="1">
    <location>
        <begin position="14"/>
        <end position="23"/>
    </location>
</feature>
<organism evidence="2 3">
    <name type="scientific">Dorcoceras hygrometricum</name>
    <dbReference type="NCBI Taxonomy" id="472368"/>
    <lineage>
        <taxon>Eukaryota</taxon>
        <taxon>Viridiplantae</taxon>
        <taxon>Streptophyta</taxon>
        <taxon>Embryophyta</taxon>
        <taxon>Tracheophyta</taxon>
        <taxon>Spermatophyta</taxon>
        <taxon>Magnoliopsida</taxon>
        <taxon>eudicotyledons</taxon>
        <taxon>Gunneridae</taxon>
        <taxon>Pentapetalae</taxon>
        <taxon>asterids</taxon>
        <taxon>lamiids</taxon>
        <taxon>Lamiales</taxon>
        <taxon>Gesneriaceae</taxon>
        <taxon>Didymocarpoideae</taxon>
        <taxon>Trichosporeae</taxon>
        <taxon>Loxocarpinae</taxon>
        <taxon>Dorcoceras</taxon>
    </lineage>
</organism>
<keyword evidence="3" id="KW-1185">Reference proteome</keyword>
<feature type="region of interest" description="Disordered" evidence="1">
    <location>
        <begin position="1"/>
        <end position="86"/>
    </location>
</feature>
<evidence type="ECO:0000313" key="2">
    <source>
        <dbReference type="EMBL" id="KZV45907.1"/>
    </source>
</evidence>